<dbReference type="GO" id="GO:0004438">
    <property type="term" value="F:phosphatidylinositol-3-phosphate phosphatase activity"/>
    <property type="evidence" value="ECO:0007669"/>
    <property type="project" value="TreeGrafter"/>
</dbReference>
<feature type="region of interest" description="Disordered" evidence="4">
    <location>
        <begin position="981"/>
        <end position="1005"/>
    </location>
</feature>
<organism evidence="6 7">
    <name type="scientific">Ophiostoma piceae (strain UAMH 11346)</name>
    <name type="common">Sap stain fungus</name>
    <dbReference type="NCBI Taxonomy" id="1262450"/>
    <lineage>
        <taxon>Eukaryota</taxon>
        <taxon>Fungi</taxon>
        <taxon>Dikarya</taxon>
        <taxon>Ascomycota</taxon>
        <taxon>Pezizomycotina</taxon>
        <taxon>Sordariomycetes</taxon>
        <taxon>Sordariomycetidae</taxon>
        <taxon>Ophiostomatales</taxon>
        <taxon>Ophiostomataceae</taxon>
        <taxon>Ophiostoma</taxon>
    </lineage>
</organism>
<feature type="compositionally biased region" description="Low complexity" evidence="4">
    <location>
        <begin position="780"/>
        <end position="801"/>
    </location>
</feature>
<feature type="compositionally biased region" description="Acidic residues" evidence="4">
    <location>
        <begin position="324"/>
        <end position="333"/>
    </location>
</feature>
<dbReference type="GO" id="GO:0005737">
    <property type="term" value="C:cytoplasm"/>
    <property type="evidence" value="ECO:0007669"/>
    <property type="project" value="TreeGrafter"/>
</dbReference>
<dbReference type="eggNOG" id="KOG1089">
    <property type="taxonomic scope" value="Eukaryota"/>
</dbReference>
<feature type="active site" description="Phosphocysteine intermediate" evidence="2">
    <location>
        <position position="450"/>
    </location>
</feature>
<evidence type="ECO:0000256" key="1">
    <source>
        <dbReference type="ARBA" id="ARBA00007471"/>
    </source>
</evidence>
<dbReference type="PROSITE" id="PS00383">
    <property type="entry name" value="TYR_PHOSPHATASE_1"/>
    <property type="match status" value="1"/>
</dbReference>
<dbReference type="Pfam" id="PF06602">
    <property type="entry name" value="Myotub-related"/>
    <property type="match status" value="1"/>
</dbReference>
<dbReference type="InterPro" id="IPR016130">
    <property type="entry name" value="Tyr_Pase_AS"/>
</dbReference>
<dbReference type="InterPro" id="IPR029021">
    <property type="entry name" value="Prot-tyrosine_phosphatase-like"/>
</dbReference>
<evidence type="ECO:0000256" key="4">
    <source>
        <dbReference type="SAM" id="MobiDB-lite"/>
    </source>
</evidence>
<dbReference type="InterPro" id="IPR010569">
    <property type="entry name" value="Myotubularin-like_Pase_dom"/>
</dbReference>
<feature type="region of interest" description="Disordered" evidence="4">
    <location>
        <begin position="546"/>
        <end position="586"/>
    </location>
</feature>
<feature type="region of interest" description="Disordered" evidence="4">
    <location>
        <begin position="36"/>
        <end position="58"/>
    </location>
</feature>
<evidence type="ECO:0000259" key="5">
    <source>
        <dbReference type="PROSITE" id="PS51339"/>
    </source>
</evidence>
<comment type="similarity">
    <text evidence="1">Belongs to the protein-tyrosine phosphatase family. Non-receptor class myotubularin subfamily.</text>
</comment>
<dbReference type="STRING" id="1262450.S3C8M7"/>
<dbReference type="PANTHER" id="PTHR10807:SF128">
    <property type="entry name" value="PHOSPHATIDYLINOSITOL-3,5-BISPHOSPHATE 3-PHOSPHATASE"/>
    <property type="match status" value="1"/>
</dbReference>
<keyword evidence="7" id="KW-1185">Reference proteome</keyword>
<dbReference type="GO" id="GO:0046856">
    <property type="term" value="P:phosphatidylinositol dephosphorylation"/>
    <property type="evidence" value="ECO:0007669"/>
    <property type="project" value="TreeGrafter"/>
</dbReference>
<dbReference type="SUPFAM" id="SSF50729">
    <property type="entry name" value="PH domain-like"/>
    <property type="match status" value="1"/>
</dbReference>
<dbReference type="InterPro" id="IPR030564">
    <property type="entry name" value="Myotubularin"/>
</dbReference>
<dbReference type="VEuPathDB" id="FungiDB:F503_04954"/>
<sequence length="1005" mass="108611">MDVKLTVENVHALASGTSTLGTLKLTNFHIIFSAPVPAPPPPPPKDDTPNDKPHPAPPVRYRESWITYPIISLCTFRPTPAASGIPSSIRLRCRDFNYVCFNFADDKQAREAFEFIRNRTCRLGSIEKLYAFSYTPPRQEKEVRGWAIYDTRAEFRRQGISEKLPDRGWRISTINKDYSFSPTYPDILVVPSKISDNVLKYAGQFRSRARIPALSYYHPITQCSITRSSQPLVGVRNNRSIQDERLVSACFYKSTAVFNGSNSSEGSLLAAAANNDAASSVTKDSGSSSADTVIVSYEGTVTEAAAATEEAADVTRSTTVSSTDDMDADDTADDQPGSRIVGARRDNLIVDARPQINSYAMQVIGKGSENMDHYKSATKVFLSIDNIHVMRDSLNKVIDAVKDADVSPLAPNQDLLAKSGWLKHIKGILVGSATIARQVGVLAAHVLIHCSDGWDRTSQLSALSQIMLDPYYRTIDGFIVLVEKDWLSFGHMFQQRTGHLNSEKWFVTQYDAMAGTKIEPGDGDSGRNEVFDNAVASARRFFKKSLSQEKDDSDADGAGDDSSINNVGSSNGKGASSEESQATRPREISPVFHQFLDATYQLVRQHPTRFEFNERFLRRLLYHLYSCQYGTFLYNNERQRRDAKVHEQTASVWDYFLSRRQEFINPKYDASIDSGDRQQERLIFPKLDEIRWWHQVFNRTDQDMNGALNEQAAALLRAAEYQATLRATAPATIVVTSEDDASGATNAGPAGANAGGLDSVSSLSSQSTSPRRGASPIPLSTSSASHPQPQPPSFQTSQSATGEPESSTEASVPNANTARSMLATPVDPPPPSSFNRSSSSASETSAFAALRDGIAGLGIGQKVGGVLGSLGAVGSIGKGTTASSGSAGALSSDAFAADTGSAPGASTKTDTAALAEPSADIDTGRSVPAPVPAPVHASPSQTQDVPARSPPVIAKSNINGREALFGIAAVEEEESSVFDSFIGSGASRKSRQSNRSSVEQEMRDV</sequence>
<dbReference type="EMBL" id="KE148146">
    <property type="protein sequence ID" value="EPE09859.1"/>
    <property type="molecule type" value="Genomic_DNA"/>
</dbReference>
<dbReference type="OMA" id="WLAHIAN"/>
<dbReference type="Gene3D" id="2.30.29.30">
    <property type="entry name" value="Pleckstrin-homology domain (PH domain)/Phosphotyrosine-binding domain (PTB)"/>
    <property type="match status" value="1"/>
</dbReference>
<feature type="compositionally biased region" description="Polar residues" evidence="4">
    <location>
        <begin position="804"/>
        <end position="819"/>
    </location>
</feature>
<dbReference type="InterPro" id="IPR011993">
    <property type="entry name" value="PH-like_dom_sf"/>
</dbReference>
<dbReference type="PROSITE" id="PS51339">
    <property type="entry name" value="PPASE_MYOTUBULARIN"/>
    <property type="match status" value="1"/>
</dbReference>
<feature type="compositionally biased region" description="Low complexity" evidence="4">
    <location>
        <begin position="878"/>
        <end position="897"/>
    </location>
</feature>
<evidence type="ECO:0000313" key="6">
    <source>
        <dbReference type="EMBL" id="EPE09859.1"/>
    </source>
</evidence>
<feature type="binding site" evidence="3">
    <location>
        <begin position="450"/>
        <end position="456"/>
    </location>
    <ligand>
        <name>substrate</name>
    </ligand>
</feature>
<dbReference type="Proteomes" id="UP000016923">
    <property type="component" value="Unassembled WGS sequence"/>
</dbReference>
<evidence type="ECO:0000256" key="3">
    <source>
        <dbReference type="PIRSR" id="PIRSR630564-2"/>
    </source>
</evidence>
<feature type="region of interest" description="Disordered" evidence="4">
    <location>
        <begin position="878"/>
        <end position="951"/>
    </location>
</feature>
<feature type="domain" description="Myotubularin phosphatase" evidence="5">
    <location>
        <begin position="145"/>
        <end position="697"/>
    </location>
</feature>
<reference evidence="6 7" key="1">
    <citation type="journal article" date="2013" name="BMC Genomics">
        <title>The genome and transcriptome of the pine saprophyte Ophiostoma piceae, and a comparison with the bark beetle-associated pine pathogen Grosmannia clavigera.</title>
        <authorList>
            <person name="Haridas S."/>
            <person name="Wang Y."/>
            <person name="Lim L."/>
            <person name="Massoumi Alamouti S."/>
            <person name="Jackman S."/>
            <person name="Docking R."/>
            <person name="Robertson G."/>
            <person name="Birol I."/>
            <person name="Bohlmann J."/>
            <person name="Breuil C."/>
        </authorList>
    </citation>
    <scope>NUCLEOTIDE SEQUENCE [LARGE SCALE GENOMIC DNA]</scope>
    <source>
        <strain evidence="6 7">UAMH 11346</strain>
    </source>
</reference>
<feature type="compositionally biased region" description="Basic and acidic residues" evidence="4">
    <location>
        <begin position="44"/>
        <end position="54"/>
    </location>
</feature>
<evidence type="ECO:0000313" key="7">
    <source>
        <dbReference type="Proteomes" id="UP000016923"/>
    </source>
</evidence>
<feature type="region of interest" description="Disordered" evidence="4">
    <location>
        <begin position="306"/>
        <end position="338"/>
    </location>
</feature>
<feature type="compositionally biased region" description="Polar residues" evidence="4">
    <location>
        <begin position="564"/>
        <end position="583"/>
    </location>
</feature>
<feature type="compositionally biased region" description="Low complexity" evidence="4">
    <location>
        <begin position="306"/>
        <end position="323"/>
    </location>
</feature>
<dbReference type="HOGENOM" id="CLU_001839_5_1_1"/>
<dbReference type="AlphaFoldDB" id="S3C8M7"/>
<dbReference type="OrthoDB" id="271628at2759"/>
<feature type="region of interest" description="Disordered" evidence="4">
    <location>
        <begin position="740"/>
        <end position="840"/>
    </location>
</feature>
<feature type="compositionally biased region" description="Low complexity" evidence="4">
    <location>
        <begin position="743"/>
        <end position="769"/>
    </location>
</feature>
<dbReference type="PANTHER" id="PTHR10807">
    <property type="entry name" value="MYOTUBULARIN-RELATED"/>
    <property type="match status" value="1"/>
</dbReference>
<dbReference type="SUPFAM" id="SSF52799">
    <property type="entry name" value="(Phosphotyrosine protein) phosphatases II"/>
    <property type="match status" value="1"/>
</dbReference>
<name>S3C8M7_OPHP1</name>
<accession>S3C8M7</accession>
<evidence type="ECO:0000256" key="2">
    <source>
        <dbReference type="PIRSR" id="PIRSR630564-1"/>
    </source>
</evidence>
<feature type="binding site" evidence="3">
    <location>
        <begin position="386"/>
        <end position="387"/>
    </location>
    <ligand>
        <name>substrate</name>
    </ligand>
</feature>
<gene>
    <name evidence="6" type="ORF">F503_04954</name>
</gene>
<proteinExistence type="inferred from homology"/>
<dbReference type="GO" id="GO:0016020">
    <property type="term" value="C:membrane"/>
    <property type="evidence" value="ECO:0007669"/>
    <property type="project" value="TreeGrafter"/>
</dbReference>
<protein>
    <submittedName>
        <fullName evidence="6">Protein phosphatase</fullName>
    </submittedName>
</protein>